<comment type="caution">
    <text evidence="1">The sequence shown here is derived from an EMBL/GenBank/DDBJ whole genome shotgun (WGS) entry which is preliminary data.</text>
</comment>
<protein>
    <submittedName>
        <fullName evidence="1">Uncharacterized protein</fullName>
    </submittedName>
</protein>
<reference evidence="1" key="1">
    <citation type="submission" date="2018-11" db="EMBL/GenBank/DDBJ databases">
        <authorList>
            <consortium name="Pathogen Informatics"/>
        </authorList>
    </citation>
    <scope>NUCLEOTIDE SEQUENCE</scope>
</reference>
<organism evidence="1 2">
    <name type="scientific">Protopolystoma xenopodis</name>
    <dbReference type="NCBI Taxonomy" id="117903"/>
    <lineage>
        <taxon>Eukaryota</taxon>
        <taxon>Metazoa</taxon>
        <taxon>Spiralia</taxon>
        <taxon>Lophotrochozoa</taxon>
        <taxon>Platyhelminthes</taxon>
        <taxon>Monogenea</taxon>
        <taxon>Polyopisthocotylea</taxon>
        <taxon>Polystomatidea</taxon>
        <taxon>Polystomatidae</taxon>
        <taxon>Protopolystoma</taxon>
    </lineage>
</organism>
<sequence length="91" mass="9753">MLGCREDPTPSSLNVSVSHMMLAKDEGYVNLALIGQPVGDCGQANDHVAEQGGTSSRLGDYADKLSSGLGAYSGLAWRCVPVTDRHEFERR</sequence>
<evidence type="ECO:0000313" key="2">
    <source>
        <dbReference type="Proteomes" id="UP000784294"/>
    </source>
</evidence>
<name>A0A448WWA4_9PLAT</name>
<dbReference type="AlphaFoldDB" id="A0A448WWA4"/>
<keyword evidence="2" id="KW-1185">Reference proteome</keyword>
<proteinExistence type="predicted"/>
<accession>A0A448WWA4</accession>
<gene>
    <name evidence="1" type="ORF">PXEA_LOCUS15232</name>
</gene>
<dbReference type="EMBL" id="CAAALY010053122">
    <property type="protein sequence ID" value="VEL21792.1"/>
    <property type="molecule type" value="Genomic_DNA"/>
</dbReference>
<evidence type="ECO:0000313" key="1">
    <source>
        <dbReference type="EMBL" id="VEL21792.1"/>
    </source>
</evidence>
<dbReference type="Proteomes" id="UP000784294">
    <property type="component" value="Unassembled WGS sequence"/>
</dbReference>